<feature type="domain" description="Lytic transglycosylase MltA" evidence="7">
    <location>
        <begin position="116"/>
        <end position="271"/>
    </location>
</feature>
<gene>
    <name evidence="8" type="ORF">SAMN05660284_02228</name>
</gene>
<keyword evidence="3" id="KW-0456">Lyase</keyword>
<dbReference type="GO" id="GO:0019867">
    <property type="term" value="C:outer membrane"/>
    <property type="evidence" value="ECO:0007669"/>
    <property type="project" value="InterPro"/>
</dbReference>
<sequence>MKGSFPHKKLLSAAVALVLASCALPPTQQYVRYQAVGWNDLPDWPGDDLAASYKAWYAGCSRLKANVIWQDICAAAPKDASAETIRHFIENSLQPVRLVNPDGSGNGLITGYFEPVYSGSLTQTETARYPLHARPRDLVTVELESLYPELKGKRIRGKLVGQRLIPYPDRAGIARHGVDAPVLAWLEDPLDVQFLQIQGSGRIKLDNGNELRLGYADQNGHPYRPIGRWLVQQGELTASEVSMQSIRSWAKANPGSIEALLNSNPSYVFFRRLPAGNDGPPGSLGQALTAERSIAVDPSTIPLGSLVYLSTSRPDNAAPIRRLVAAQDTGGAIRGSVRADFFWGTGQTAGELAGKMKQSGNLWLLWPKHKALPQ</sequence>
<dbReference type="EMBL" id="FOVE01000017">
    <property type="protein sequence ID" value="SFN77667.1"/>
    <property type="molecule type" value="Genomic_DNA"/>
</dbReference>
<dbReference type="PIRSF" id="PIRSF019422">
    <property type="entry name" value="MltA"/>
    <property type="match status" value="1"/>
</dbReference>
<dbReference type="InterPro" id="IPR010611">
    <property type="entry name" value="3D_dom"/>
</dbReference>
<reference evidence="9" key="1">
    <citation type="submission" date="2016-10" db="EMBL/GenBank/DDBJ databases">
        <authorList>
            <person name="Varghese N."/>
            <person name="Submissions S."/>
        </authorList>
    </citation>
    <scope>NUCLEOTIDE SEQUENCE [LARGE SCALE GENOMIC DNA]</scope>
    <source>
        <strain evidence="9">DSM 6150</strain>
    </source>
</reference>
<dbReference type="GO" id="GO:0009253">
    <property type="term" value="P:peptidoglycan catabolic process"/>
    <property type="evidence" value="ECO:0007669"/>
    <property type="project" value="TreeGrafter"/>
</dbReference>
<dbReference type="InterPro" id="IPR005300">
    <property type="entry name" value="MltA_B"/>
</dbReference>
<dbReference type="GO" id="GO:0008933">
    <property type="term" value="F:peptidoglycan lytic transglycosylase activity"/>
    <property type="evidence" value="ECO:0007669"/>
    <property type="project" value="TreeGrafter"/>
</dbReference>
<evidence type="ECO:0000256" key="4">
    <source>
        <dbReference type="ARBA" id="ARBA00023316"/>
    </source>
</evidence>
<dbReference type="Pfam" id="PF03562">
    <property type="entry name" value="MltA"/>
    <property type="match status" value="1"/>
</dbReference>
<dbReference type="CDD" id="cd14485">
    <property type="entry name" value="mltA_like_LT_A"/>
    <property type="match status" value="1"/>
</dbReference>
<dbReference type="SUPFAM" id="SSF50685">
    <property type="entry name" value="Barwin-like endoglucanases"/>
    <property type="match status" value="1"/>
</dbReference>
<dbReference type="Gene3D" id="2.40.240.50">
    <property type="entry name" value="Barwin-like endoglucanases"/>
    <property type="match status" value="1"/>
</dbReference>
<proteinExistence type="predicted"/>
<evidence type="ECO:0000256" key="5">
    <source>
        <dbReference type="ARBA" id="ARBA00030918"/>
    </source>
</evidence>
<keyword evidence="9" id="KW-1185">Reference proteome</keyword>
<dbReference type="GO" id="GO:0071555">
    <property type="term" value="P:cell wall organization"/>
    <property type="evidence" value="ECO:0007669"/>
    <property type="project" value="UniProtKB-KW"/>
</dbReference>
<dbReference type="InterPro" id="IPR026044">
    <property type="entry name" value="MltA"/>
</dbReference>
<dbReference type="STRING" id="83765.SAMN05660284_02228"/>
<dbReference type="OrthoDB" id="9783686at2"/>
<dbReference type="CDD" id="cd14668">
    <property type="entry name" value="mlta_B"/>
    <property type="match status" value="1"/>
</dbReference>
<keyword evidence="4" id="KW-0961">Cell wall biogenesis/degradation</keyword>
<evidence type="ECO:0000256" key="6">
    <source>
        <dbReference type="SAM" id="SignalP"/>
    </source>
</evidence>
<evidence type="ECO:0000256" key="3">
    <source>
        <dbReference type="ARBA" id="ARBA00023239"/>
    </source>
</evidence>
<dbReference type="Pfam" id="PF06725">
    <property type="entry name" value="3D"/>
    <property type="match status" value="1"/>
</dbReference>
<name>A0A1I5BSK5_9NEIS</name>
<dbReference type="PROSITE" id="PS51257">
    <property type="entry name" value="PROKAR_LIPOPROTEIN"/>
    <property type="match status" value="1"/>
</dbReference>
<organism evidence="8 9">
    <name type="scientific">Formivibrio citricus</name>
    <dbReference type="NCBI Taxonomy" id="83765"/>
    <lineage>
        <taxon>Bacteria</taxon>
        <taxon>Pseudomonadati</taxon>
        <taxon>Pseudomonadota</taxon>
        <taxon>Betaproteobacteria</taxon>
        <taxon>Neisseriales</taxon>
        <taxon>Chitinibacteraceae</taxon>
        <taxon>Formivibrio</taxon>
    </lineage>
</organism>
<accession>A0A1I5BSK5</accession>
<evidence type="ECO:0000313" key="8">
    <source>
        <dbReference type="EMBL" id="SFN77667.1"/>
    </source>
</evidence>
<evidence type="ECO:0000259" key="7">
    <source>
        <dbReference type="SMART" id="SM00925"/>
    </source>
</evidence>
<evidence type="ECO:0000256" key="2">
    <source>
        <dbReference type="ARBA" id="ARBA00012587"/>
    </source>
</evidence>
<dbReference type="Proteomes" id="UP000242869">
    <property type="component" value="Unassembled WGS sequence"/>
</dbReference>
<dbReference type="RefSeq" id="WP_091196261.1">
    <property type="nucleotide sequence ID" value="NZ_FOVE01000017.1"/>
</dbReference>
<protein>
    <recommendedName>
        <fullName evidence="2">peptidoglycan lytic exotransglycosylase</fullName>
        <ecNumber evidence="2">4.2.2.n1</ecNumber>
    </recommendedName>
    <alternativeName>
        <fullName evidence="5">Murein hydrolase A</fullName>
    </alternativeName>
</protein>
<dbReference type="InterPro" id="IPR036908">
    <property type="entry name" value="RlpA-like_sf"/>
</dbReference>
<dbReference type="GO" id="GO:0009254">
    <property type="term" value="P:peptidoglycan turnover"/>
    <property type="evidence" value="ECO:0007669"/>
    <property type="project" value="InterPro"/>
</dbReference>
<dbReference type="PANTHER" id="PTHR30124">
    <property type="entry name" value="MEMBRANE-BOUND LYTIC MUREIN TRANSGLYCOSYLASE A"/>
    <property type="match status" value="1"/>
</dbReference>
<dbReference type="AlphaFoldDB" id="A0A1I5BSK5"/>
<feature type="chain" id="PRO_5017309006" description="peptidoglycan lytic exotransglycosylase" evidence="6">
    <location>
        <begin position="24"/>
        <end position="374"/>
    </location>
</feature>
<feature type="signal peptide" evidence="6">
    <location>
        <begin position="1"/>
        <end position="23"/>
    </location>
</feature>
<dbReference type="Gene3D" id="2.40.40.10">
    <property type="entry name" value="RlpA-like domain"/>
    <property type="match status" value="1"/>
</dbReference>
<keyword evidence="6" id="KW-0732">Signal</keyword>
<dbReference type="SMART" id="SM00925">
    <property type="entry name" value="MltA"/>
    <property type="match status" value="1"/>
</dbReference>
<dbReference type="GO" id="GO:0004553">
    <property type="term" value="F:hydrolase activity, hydrolyzing O-glycosyl compounds"/>
    <property type="evidence" value="ECO:0007669"/>
    <property type="project" value="InterPro"/>
</dbReference>
<evidence type="ECO:0000256" key="1">
    <source>
        <dbReference type="ARBA" id="ARBA00001420"/>
    </source>
</evidence>
<comment type="catalytic activity">
    <reaction evidence="1">
        <text>Exolytic cleavage of the (1-&gt;4)-beta-glycosidic linkage between N-acetylmuramic acid (MurNAc) and N-acetylglucosamine (GlcNAc) residues in peptidoglycan, from either the reducing or the non-reducing ends of the peptidoglycan chains, with concomitant formation of a 1,6-anhydrobond in the MurNAc residue.</text>
        <dbReference type="EC" id="4.2.2.n1"/>
    </reaction>
</comment>
<evidence type="ECO:0000313" key="9">
    <source>
        <dbReference type="Proteomes" id="UP000242869"/>
    </source>
</evidence>
<dbReference type="PANTHER" id="PTHR30124:SF0">
    <property type="entry name" value="MEMBRANE-BOUND LYTIC MUREIN TRANSGLYCOSYLASE A"/>
    <property type="match status" value="1"/>
</dbReference>
<dbReference type="EC" id="4.2.2.n1" evidence="2"/>